<dbReference type="Pfam" id="PF12697">
    <property type="entry name" value="Abhydrolase_6"/>
    <property type="match status" value="1"/>
</dbReference>
<dbReference type="InterPro" id="IPR050471">
    <property type="entry name" value="AB_hydrolase"/>
</dbReference>
<dbReference type="PANTHER" id="PTHR43433">
    <property type="entry name" value="HYDROLASE, ALPHA/BETA FOLD FAMILY PROTEIN"/>
    <property type="match status" value="1"/>
</dbReference>
<dbReference type="InterPro" id="IPR029058">
    <property type="entry name" value="AB_hydrolase_fold"/>
</dbReference>
<dbReference type="PANTHER" id="PTHR43433:SF8">
    <property type="entry name" value="BIFUNCTIONAL LIPASE_ADENYLATE CYCLASE LIPJ"/>
    <property type="match status" value="1"/>
</dbReference>
<accession>A0A5B1LY16</accession>
<dbReference type="GO" id="GO:0009190">
    <property type="term" value="P:cyclic nucleotide biosynthetic process"/>
    <property type="evidence" value="ECO:0007669"/>
    <property type="project" value="InterPro"/>
</dbReference>
<dbReference type="Gene3D" id="3.30.70.1230">
    <property type="entry name" value="Nucleotide cyclase"/>
    <property type="match status" value="1"/>
</dbReference>
<reference evidence="2 3" key="2">
    <citation type="submission" date="2019-09" db="EMBL/GenBank/DDBJ databases">
        <authorList>
            <person name="Jin C."/>
        </authorList>
    </citation>
    <scope>NUCLEOTIDE SEQUENCE [LARGE SCALE GENOMIC DNA]</scope>
    <source>
        <strain evidence="2 3">BN140041</strain>
    </source>
</reference>
<dbReference type="SUPFAM" id="SSF53474">
    <property type="entry name" value="alpha/beta-Hydrolases"/>
    <property type="match status" value="1"/>
</dbReference>
<dbReference type="InterPro" id="IPR001054">
    <property type="entry name" value="A/G_cyclase"/>
</dbReference>
<dbReference type="GO" id="GO:0004016">
    <property type="term" value="F:adenylate cyclase activity"/>
    <property type="evidence" value="ECO:0007669"/>
    <property type="project" value="UniProtKB-ARBA"/>
</dbReference>
<keyword evidence="3" id="KW-1185">Reference proteome</keyword>
<dbReference type="InterPro" id="IPR029787">
    <property type="entry name" value="Nucleotide_cyclase"/>
</dbReference>
<dbReference type="InterPro" id="IPR000073">
    <property type="entry name" value="AB_hydrolase_1"/>
</dbReference>
<evidence type="ECO:0000313" key="3">
    <source>
        <dbReference type="Proteomes" id="UP000324351"/>
    </source>
</evidence>
<dbReference type="CDD" id="cd07302">
    <property type="entry name" value="CHD"/>
    <property type="match status" value="1"/>
</dbReference>
<organism evidence="2 3">
    <name type="scientific">Nocardioides antri</name>
    <dbReference type="NCBI Taxonomy" id="2607659"/>
    <lineage>
        <taxon>Bacteria</taxon>
        <taxon>Bacillati</taxon>
        <taxon>Actinomycetota</taxon>
        <taxon>Actinomycetes</taxon>
        <taxon>Propionibacteriales</taxon>
        <taxon>Nocardioidaceae</taxon>
        <taxon>Nocardioides</taxon>
    </lineage>
</organism>
<dbReference type="EMBL" id="VUJW01000010">
    <property type="protein sequence ID" value="KAA1425875.1"/>
    <property type="molecule type" value="Genomic_DNA"/>
</dbReference>
<feature type="domain" description="Guanylate cyclase" evidence="1">
    <location>
        <begin position="290"/>
        <end position="397"/>
    </location>
</feature>
<dbReference type="Proteomes" id="UP000324351">
    <property type="component" value="Unassembled WGS sequence"/>
</dbReference>
<dbReference type="SUPFAM" id="SSF55073">
    <property type="entry name" value="Nucleotide cyclase"/>
    <property type="match status" value="1"/>
</dbReference>
<evidence type="ECO:0000259" key="1">
    <source>
        <dbReference type="PROSITE" id="PS50125"/>
    </source>
</evidence>
<evidence type="ECO:0000313" key="2">
    <source>
        <dbReference type="EMBL" id="KAA1425875.1"/>
    </source>
</evidence>
<dbReference type="RefSeq" id="WP_149751502.1">
    <property type="nucleotide sequence ID" value="NZ_VUJW01000010.1"/>
</dbReference>
<name>A0A5B1LY16_9ACTN</name>
<dbReference type="PROSITE" id="PS50125">
    <property type="entry name" value="GUANYLATE_CYCLASE_2"/>
    <property type="match status" value="1"/>
</dbReference>
<dbReference type="Gene3D" id="3.40.50.1820">
    <property type="entry name" value="alpha/beta hydrolase"/>
    <property type="match status" value="1"/>
</dbReference>
<dbReference type="AlphaFoldDB" id="A0A5B1LY16"/>
<dbReference type="SMART" id="SM00044">
    <property type="entry name" value="CYCc"/>
    <property type="match status" value="1"/>
</dbReference>
<proteinExistence type="predicted"/>
<sequence>MRPEREVRYADSGGYQIAYEVLGDGPLDIVCVFEFGSSLDLQWENPLSQRFLRGLAGIGRLIRFDIRGTGLSERVDRLPPLEEWVEDIGSVMVAVGSERAALIGHGHAAQPCLLFAAIHPERTAALVTINGFARLRRASDYPWGYPPSAEAGLLDFMRETWGTGRVLGSFNPGMSEGPRAIEWLGRVERSSAAPRAAARKQTNVFEVDVRAALPSIGSPTLVVQNSDDPYVRAGHAHYLVDNIAGARYVELPGADHTPFISRESDRIIDLIGEFLAGTKRADANGRRLMTVAFTDIVDSTKRAAELGDAKWRGLLEVHESIASREVDTAGGHVVKFTGDGLLATFEGPARAVECLRTLGELLEPLGLPIRAGVHTGEVEQIGDDIGGLGVHIAARISALAEAGEVLTSSTVRDLVAGSGLRFEDRGERELKGVPGRWRVLAAVSRDG</sequence>
<dbReference type="GO" id="GO:0035556">
    <property type="term" value="P:intracellular signal transduction"/>
    <property type="evidence" value="ECO:0007669"/>
    <property type="project" value="InterPro"/>
</dbReference>
<reference evidence="2 3" key="1">
    <citation type="submission" date="2019-09" db="EMBL/GenBank/DDBJ databases">
        <title>Nocardioides panacisoli sp. nov., isolated from the soil of a ginseng field.</title>
        <authorList>
            <person name="Cho C."/>
        </authorList>
    </citation>
    <scope>NUCLEOTIDE SEQUENCE [LARGE SCALE GENOMIC DNA]</scope>
    <source>
        <strain evidence="2 3">BN140041</strain>
    </source>
</reference>
<comment type="caution">
    <text evidence="2">The sequence shown here is derived from an EMBL/GenBank/DDBJ whole genome shotgun (WGS) entry which is preliminary data.</text>
</comment>
<gene>
    <name evidence="2" type="ORF">F0U47_16135</name>
</gene>
<protein>
    <submittedName>
        <fullName evidence="2">Adenylate/guanylate cyclase domain-containing protein</fullName>
    </submittedName>
</protein>